<comment type="similarity">
    <text evidence="4">Belongs to the protein kinase superfamily. CMGC Ser/Thr protein kinase family. MAP kinase subfamily.</text>
</comment>
<evidence type="ECO:0000256" key="15">
    <source>
        <dbReference type="ARBA" id="ARBA00023242"/>
    </source>
</evidence>
<sequence>LSSLSLEQLDHALLPINLASTPNIRDILTSSSSSRTVGNVMALVSHQRCLLAGVNDSNKSSLLATQSYFPGSVGQQMQNVQPDRPIGYGAFGVVWSVTDPRSGKKVALKRMPNVFLNLASCKRVFREIRMLCSFKNDNGCKRALKSERVKASSDVIISPFAPLAGWIGHGATLLPSGKRCPVLSLTCIFDGGKGTSQPQQLAAARNLFRFVSPIFSLKFFPRYRFPVLKTKRNAKSDLHKIIVSPQPLTSDHVKVFIYQILRGVKYLHSANILHRDIKPGNLLVNSNCLLKICDFGLARIWDPSEQGHLTHEVVTQYYRAPELLMGARKYTAAVDVWSIGCIFAELLGRRILFQAQGPVEQVLSCLDILHPPNARLFVEIYVLTELMQSDLHKIIVSPQPLTSDHVKVFIYQILRGVKYLHSANILHRDIKPGNLLVNSNCLLKICDFGLARIWDPSEQGHLTHEVVTQYYRAPELLMGARKYTAAVDVWSIGCIFAELLGRRILFQAQGPVEQLNLIIDLLGTPTVTEMKYACEGARSHVLKSPFRSPKLFKLYSLSPHATQEAVDLLAQMLCFDPDQRVGVENALGHPYLEEGRLRFHSCMCSCCRTTASGQRAYAQELEPRHSEAFDVEWEKELSRLSMFDLRDRIYKFIVERTPPYHIPLCINPDSAAFKSFITSSVAQPSELPPSPHAWD</sequence>
<dbReference type="GO" id="GO:0005737">
    <property type="term" value="C:cytoplasm"/>
    <property type="evidence" value="ECO:0007669"/>
    <property type="project" value="UniProtKB-SubCell"/>
</dbReference>
<dbReference type="PANTHER" id="PTHR24055">
    <property type="entry name" value="MITOGEN-ACTIVATED PROTEIN KINASE"/>
    <property type="match status" value="1"/>
</dbReference>
<dbReference type="SMART" id="SM00220">
    <property type="entry name" value="S_TKc"/>
    <property type="match status" value="2"/>
</dbReference>
<keyword evidence="6" id="KW-0963">Cytoplasm</keyword>
<dbReference type="EMBL" id="KL363195">
    <property type="protein sequence ID" value="KFD56219.1"/>
    <property type="molecule type" value="Genomic_DNA"/>
</dbReference>
<dbReference type="FunFam" id="1.10.510.10:FF:000162">
    <property type="entry name" value="Mitogen-activated protein kinase"/>
    <property type="match status" value="1"/>
</dbReference>
<feature type="domain" description="Protein kinase" evidence="22">
    <location>
        <begin position="80"/>
        <end position="592"/>
    </location>
</feature>
<keyword evidence="10" id="KW-0479">Metal-binding</keyword>
<keyword evidence="8" id="KW-0808">Transferase</keyword>
<evidence type="ECO:0000256" key="13">
    <source>
        <dbReference type="ARBA" id="ARBA00022840"/>
    </source>
</evidence>
<dbReference type="InterPro" id="IPR008271">
    <property type="entry name" value="Ser/Thr_kinase_AS"/>
</dbReference>
<dbReference type="Gene3D" id="3.30.200.20">
    <property type="entry name" value="Phosphorylase Kinase, domain 1"/>
    <property type="match status" value="1"/>
</dbReference>
<comment type="function">
    <text evidence="18">Has a role in the Wnt signaling pathway controlling the asymmetry of cell divisions during embryogenesis. Operates in the AB and EMS cell lineages influencing cell specification. Required for body wall muscle development, endoderm development, pop-1 asymmetry and T-cell division asymmetry. Component of the beta-catenin-lit-1 complex which promotes the phosphorylation, down-regulation and subcellular relocation of pop-1. Regulates plp-1 nuclear localization in embryos. Plays a role in male tail tip morphogenesis.</text>
</comment>
<feature type="binding site" evidence="21">
    <location>
        <position position="109"/>
    </location>
    <ligand>
        <name>ATP</name>
        <dbReference type="ChEBI" id="CHEBI:30616"/>
    </ligand>
</feature>
<evidence type="ECO:0000256" key="20">
    <source>
        <dbReference type="ARBA" id="ARBA00078936"/>
    </source>
</evidence>
<dbReference type="GO" id="GO:0046872">
    <property type="term" value="F:metal ion binding"/>
    <property type="evidence" value="ECO:0007669"/>
    <property type="project" value="UniProtKB-KW"/>
</dbReference>
<dbReference type="Proteomes" id="UP000030764">
    <property type="component" value="Unassembled WGS sequence"/>
</dbReference>
<dbReference type="InterPro" id="IPR000719">
    <property type="entry name" value="Prot_kinase_dom"/>
</dbReference>
<accession>A0A085MG73</accession>
<evidence type="ECO:0000256" key="3">
    <source>
        <dbReference type="ARBA" id="ARBA00004496"/>
    </source>
</evidence>
<evidence type="ECO:0000256" key="4">
    <source>
        <dbReference type="ARBA" id="ARBA00008832"/>
    </source>
</evidence>
<evidence type="ECO:0000256" key="17">
    <source>
        <dbReference type="ARBA" id="ARBA00048312"/>
    </source>
</evidence>
<gene>
    <name evidence="23" type="ORF">M513_02997</name>
</gene>
<proteinExistence type="inferred from homology"/>
<keyword evidence="13 21" id="KW-0067">ATP-binding</keyword>
<keyword evidence="11 21" id="KW-0547">Nucleotide-binding</keyword>
<evidence type="ECO:0000256" key="9">
    <source>
        <dbReference type="ARBA" id="ARBA00022687"/>
    </source>
</evidence>
<evidence type="ECO:0000256" key="6">
    <source>
        <dbReference type="ARBA" id="ARBA00022490"/>
    </source>
</evidence>
<keyword evidence="15" id="KW-0539">Nucleus</keyword>
<dbReference type="SUPFAM" id="SSF56112">
    <property type="entry name" value="Protein kinase-like (PK-like)"/>
    <property type="match status" value="2"/>
</dbReference>
<dbReference type="GO" id="GO:0005524">
    <property type="term" value="F:ATP binding"/>
    <property type="evidence" value="ECO:0007669"/>
    <property type="project" value="UniProtKB-UniRule"/>
</dbReference>
<dbReference type="PROSITE" id="PS00107">
    <property type="entry name" value="PROTEIN_KINASE_ATP"/>
    <property type="match status" value="1"/>
</dbReference>
<organism evidence="23 24">
    <name type="scientific">Trichuris suis</name>
    <name type="common">pig whipworm</name>
    <dbReference type="NCBI Taxonomy" id="68888"/>
    <lineage>
        <taxon>Eukaryota</taxon>
        <taxon>Metazoa</taxon>
        <taxon>Ecdysozoa</taxon>
        <taxon>Nematoda</taxon>
        <taxon>Enoplea</taxon>
        <taxon>Dorylaimia</taxon>
        <taxon>Trichinellida</taxon>
        <taxon>Trichuridae</taxon>
        <taxon>Trichuris</taxon>
    </lineage>
</organism>
<evidence type="ECO:0000256" key="14">
    <source>
        <dbReference type="ARBA" id="ARBA00022842"/>
    </source>
</evidence>
<keyword evidence="24" id="KW-1185">Reference proteome</keyword>
<evidence type="ECO:0000256" key="2">
    <source>
        <dbReference type="ARBA" id="ARBA00004123"/>
    </source>
</evidence>
<evidence type="ECO:0000256" key="19">
    <source>
        <dbReference type="ARBA" id="ARBA00071678"/>
    </source>
</evidence>
<evidence type="ECO:0000256" key="1">
    <source>
        <dbReference type="ARBA" id="ARBA00001946"/>
    </source>
</evidence>
<dbReference type="GO" id="GO:0016055">
    <property type="term" value="P:Wnt signaling pathway"/>
    <property type="evidence" value="ECO:0007669"/>
    <property type="project" value="UniProtKB-KW"/>
</dbReference>
<evidence type="ECO:0000256" key="11">
    <source>
        <dbReference type="ARBA" id="ARBA00022741"/>
    </source>
</evidence>
<dbReference type="EC" id="2.7.11.24" evidence="5"/>
<dbReference type="Pfam" id="PF00069">
    <property type="entry name" value="Pkinase"/>
    <property type="match status" value="2"/>
</dbReference>
<evidence type="ECO:0000259" key="22">
    <source>
        <dbReference type="PROSITE" id="PS50011"/>
    </source>
</evidence>
<name>A0A085MG73_9BILA</name>
<dbReference type="GO" id="GO:0004707">
    <property type="term" value="F:MAP kinase activity"/>
    <property type="evidence" value="ECO:0007669"/>
    <property type="project" value="UniProtKB-EC"/>
</dbReference>
<feature type="non-terminal residue" evidence="23">
    <location>
        <position position="695"/>
    </location>
</feature>
<evidence type="ECO:0000256" key="12">
    <source>
        <dbReference type="ARBA" id="ARBA00022777"/>
    </source>
</evidence>
<keyword evidence="12" id="KW-0418">Kinase</keyword>
<keyword evidence="7" id="KW-0723">Serine/threonine-protein kinase</keyword>
<dbReference type="InterPro" id="IPR017441">
    <property type="entry name" value="Protein_kinase_ATP_BS"/>
</dbReference>
<dbReference type="PROSITE" id="PS00108">
    <property type="entry name" value="PROTEIN_KINASE_ST"/>
    <property type="match status" value="2"/>
</dbReference>
<keyword evidence="9" id="KW-0879">Wnt signaling pathway</keyword>
<dbReference type="GO" id="GO:0005634">
    <property type="term" value="C:nucleus"/>
    <property type="evidence" value="ECO:0007669"/>
    <property type="project" value="UniProtKB-SubCell"/>
</dbReference>
<evidence type="ECO:0000256" key="7">
    <source>
        <dbReference type="ARBA" id="ARBA00022527"/>
    </source>
</evidence>
<dbReference type="FunFam" id="1.10.510.10:FF:000624">
    <property type="entry name" value="Mitogen-activated protein kinase"/>
    <property type="match status" value="1"/>
</dbReference>
<evidence type="ECO:0000256" key="21">
    <source>
        <dbReference type="PROSITE-ProRule" id="PRU10141"/>
    </source>
</evidence>
<keyword evidence="14" id="KW-0460">Magnesium</keyword>
<dbReference type="InterPro" id="IPR011009">
    <property type="entry name" value="Kinase-like_dom_sf"/>
</dbReference>
<evidence type="ECO:0000313" key="23">
    <source>
        <dbReference type="EMBL" id="KFD56219.1"/>
    </source>
</evidence>
<comment type="catalytic activity">
    <reaction evidence="16">
        <text>L-threonyl-[protein] + ATP = O-phospho-L-threonyl-[protein] + ADP + H(+)</text>
        <dbReference type="Rhea" id="RHEA:46608"/>
        <dbReference type="Rhea" id="RHEA-COMP:11060"/>
        <dbReference type="Rhea" id="RHEA-COMP:11605"/>
        <dbReference type="ChEBI" id="CHEBI:15378"/>
        <dbReference type="ChEBI" id="CHEBI:30013"/>
        <dbReference type="ChEBI" id="CHEBI:30616"/>
        <dbReference type="ChEBI" id="CHEBI:61977"/>
        <dbReference type="ChEBI" id="CHEBI:456216"/>
        <dbReference type="EC" id="2.7.11.24"/>
    </reaction>
</comment>
<evidence type="ECO:0000256" key="8">
    <source>
        <dbReference type="ARBA" id="ARBA00022679"/>
    </source>
</evidence>
<comment type="catalytic activity">
    <reaction evidence="17">
        <text>L-seryl-[protein] + ATP = O-phospho-L-seryl-[protein] + ADP + H(+)</text>
        <dbReference type="Rhea" id="RHEA:17989"/>
        <dbReference type="Rhea" id="RHEA-COMP:9863"/>
        <dbReference type="Rhea" id="RHEA-COMP:11604"/>
        <dbReference type="ChEBI" id="CHEBI:15378"/>
        <dbReference type="ChEBI" id="CHEBI:29999"/>
        <dbReference type="ChEBI" id="CHEBI:30616"/>
        <dbReference type="ChEBI" id="CHEBI:83421"/>
        <dbReference type="ChEBI" id="CHEBI:456216"/>
        <dbReference type="EC" id="2.7.11.24"/>
    </reaction>
</comment>
<comment type="cofactor">
    <cofactor evidence="1">
        <name>Mg(2+)</name>
        <dbReference type="ChEBI" id="CHEBI:18420"/>
    </cofactor>
</comment>
<dbReference type="Gene3D" id="1.10.510.10">
    <property type="entry name" value="Transferase(Phosphotransferase) domain 1"/>
    <property type="match status" value="2"/>
</dbReference>
<evidence type="ECO:0000256" key="5">
    <source>
        <dbReference type="ARBA" id="ARBA00012411"/>
    </source>
</evidence>
<dbReference type="InterPro" id="IPR050117">
    <property type="entry name" value="MAPK"/>
</dbReference>
<comment type="subcellular location">
    <subcellularLocation>
        <location evidence="3">Cytoplasm</location>
    </subcellularLocation>
    <subcellularLocation>
        <location evidence="2">Nucleus</location>
    </subcellularLocation>
</comment>
<evidence type="ECO:0000256" key="18">
    <source>
        <dbReference type="ARBA" id="ARBA00055845"/>
    </source>
</evidence>
<evidence type="ECO:0000256" key="10">
    <source>
        <dbReference type="ARBA" id="ARBA00022723"/>
    </source>
</evidence>
<dbReference type="PROSITE" id="PS50011">
    <property type="entry name" value="PROTEIN_KINASE_DOM"/>
    <property type="match status" value="1"/>
</dbReference>
<evidence type="ECO:0000313" key="24">
    <source>
        <dbReference type="Proteomes" id="UP000030764"/>
    </source>
</evidence>
<feature type="non-terminal residue" evidence="23">
    <location>
        <position position="1"/>
    </location>
</feature>
<reference evidence="23 24" key="1">
    <citation type="journal article" date="2014" name="Nat. Genet.">
        <title>Genome and transcriptome of the porcine whipworm Trichuris suis.</title>
        <authorList>
            <person name="Jex A.R."/>
            <person name="Nejsum P."/>
            <person name="Schwarz E.M."/>
            <person name="Hu L."/>
            <person name="Young N.D."/>
            <person name="Hall R.S."/>
            <person name="Korhonen P.K."/>
            <person name="Liao S."/>
            <person name="Thamsborg S."/>
            <person name="Xia J."/>
            <person name="Xu P."/>
            <person name="Wang S."/>
            <person name="Scheerlinck J.P."/>
            <person name="Hofmann A."/>
            <person name="Sternberg P.W."/>
            <person name="Wang J."/>
            <person name="Gasser R.B."/>
        </authorList>
    </citation>
    <scope>NUCLEOTIDE SEQUENCE [LARGE SCALE GENOMIC DNA]</scope>
    <source>
        <strain evidence="23">DCEP-RM93M</strain>
    </source>
</reference>
<dbReference type="AlphaFoldDB" id="A0A085MG73"/>
<evidence type="ECO:0000256" key="16">
    <source>
        <dbReference type="ARBA" id="ARBA00047592"/>
    </source>
</evidence>
<protein>
    <recommendedName>
        <fullName evidence="19">Serine/threonine kinase NLK</fullName>
        <ecNumber evidence="5">2.7.11.24</ecNumber>
    </recommendedName>
    <alternativeName>
        <fullName evidence="20">Loss of intestine protein 1</fullName>
    </alternativeName>
</protein>